<feature type="region of interest" description="Disordered" evidence="1">
    <location>
        <begin position="164"/>
        <end position="259"/>
    </location>
</feature>
<dbReference type="Proteomes" id="UP000821837">
    <property type="component" value="Chromosome 3"/>
</dbReference>
<organism evidence="3 4">
    <name type="scientific">Rhipicephalus sanguineus</name>
    <name type="common">Brown dog tick</name>
    <name type="synonym">Ixodes sanguineus</name>
    <dbReference type="NCBI Taxonomy" id="34632"/>
    <lineage>
        <taxon>Eukaryota</taxon>
        <taxon>Metazoa</taxon>
        <taxon>Ecdysozoa</taxon>
        <taxon>Arthropoda</taxon>
        <taxon>Chelicerata</taxon>
        <taxon>Arachnida</taxon>
        <taxon>Acari</taxon>
        <taxon>Parasitiformes</taxon>
        <taxon>Ixodida</taxon>
        <taxon>Ixodoidea</taxon>
        <taxon>Ixodidae</taxon>
        <taxon>Rhipicephalinae</taxon>
        <taxon>Rhipicephalus</taxon>
        <taxon>Rhipicephalus</taxon>
    </lineage>
</organism>
<dbReference type="PROSITE" id="PS50042">
    <property type="entry name" value="CNMP_BINDING_3"/>
    <property type="match status" value="1"/>
</dbReference>
<dbReference type="CDD" id="cd00038">
    <property type="entry name" value="CAP_ED"/>
    <property type="match status" value="1"/>
</dbReference>
<dbReference type="InterPro" id="IPR051413">
    <property type="entry name" value="K/Na_HCN_channel"/>
</dbReference>
<evidence type="ECO:0000313" key="3">
    <source>
        <dbReference type="EMBL" id="KAH7961678.1"/>
    </source>
</evidence>
<dbReference type="EMBL" id="JABSTV010001249">
    <property type="protein sequence ID" value="KAH7961678.1"/>
    <property type="molecule type" value="Genomic_DNA"/>
</dbReference>
<proteinExistence type="predicted"/>
<evidence type="ECO:0000256" key="1">
    <source>
        <dbReference type="SAM" id="MobiDB-lite"/>
    </source>
</evidence>
<dbReference type="GO" id="GO:0003254">
    <property type="term" value="P:regulation of membrane depolarization"/>
    <property type="evidence" value="ECO:0007669"/>
    <property type="project" value="TreeGrafter"/>
</dbReference>
<reference evidence="3" key="1">
    <citation type="journal article" date="2020" name="Cell">
        <title>Large-Scale Comparative Analyses of Tick Genomes Elucidate Their Genetic Diversity and Vector Capacities.</title>
        <authorList>
            <consortium name="Tick Genome and Microbiome Consortium (TIGMIC)"/>
            <person name="Jia N."/>
            <person name="Wang J."/>
            <person name="Shi W."/>
            <person name="Du L."/>
            <person name="Sun Y."/>
            <person name="Zhan W."/>
            <person name="Jiang J.F."/>
            <person name="Wang Q."/>
            <person name="Zhang B."/>
            <person name="Ji P."/>
            <person name="Bell-Sakyi L."/>
            <person name="Cui X.M."/>
            <person name="Yuan T.T."/>
            <person name="Jiang B.G."/>
            <person name="Yang W.F."/>
            <person name="Lam T.T."/>
            <person name="Chang Q.C."/>
            <person name="Ding S.J."/>
            <person name="Wang X.J."/>
            <person name="Zhu J.G."/>
            <person name="Ruan X.D."/>
            <person name="Zhao L."/>
            <person name="Wei J.T."/>
            <person name="Ye R.Z."/>
            <person name="Que T.C."/>
            <person name="Du C.H."/>
            <person name="Zhou Y.H."/>
            <person name="Cheng J.X."/>
            <person name="Dai P.F."/>
            <person name="Guo W.B."/>
            <person name="Han X.H."/>
            <person name="Huang E.J."/>
            <person name="Li L.F."/>
            <person name="Wei W."/>
            <person name="Gao Y.C."/>
            <person name="Liu J.Z."/>
            <person name="Shao H.Z."/>
            <person name="Wang X."/>
            <person name="Wang C.C."/>
            <person name="Yang T.C."/>
            <person name="Huo Q.B."/>
            <person name="Li W."/>
            <person name="Chen H.Y."/>
            <person name="Chen S.E."/>
            <person name="Zhou L.G."/>
            <person name="Ni X.B."/>
            <person name="Tian J.H."/>
            <person name="Sheng Y."/>
            <person name="Liu T."/>
            <person name="Pan Y.S."/>
            <person name="Xia L.Y."/>
            <person name="Li J."/>
            <person name="Zhao F."/>
            <person name="Cao W.C."/>
        </authorList>
    </citation>
    <scope>NUCLEOTIDE SEQUENCE</scope>
    <source>
        <strain evidence="3">Rsan-2018</strain>
    </source>
</reference>
<dbReference type="InterPro" id="IPR014710">
    <property type="entry name" value="RmlC-like_jellyroll"/>
</dbReference>
<dbReference type="InterPro" id="IPR000595">
    <property type="entry name" value="cNMP-bd_dom"/>
</dbReference>
<dbReference type="GO" id="GO:0035725">
    <property type="term" value="P:sodium ion transmembrane transport"/>
    <property type="evidence" value="ECO:0007669"/>
    <property type="project" value="TreeGrafter"/>
</dbReference>
<dbReference type="Pfam" id="PF00027">
    <property type="entry name" value="cNMP_binding"/>
    <property type="match status" value="1"/>
</dbReference>
<name>A0A9D4SZZ6_RHISA</name>
<evidence type="ECO:0000259" key="2">
    <source>
        <dbReference type="PROSITE" id="PS50042"/>
    </source>
</evidence>
<dbReference type="InterPro" id="IPR018490">
    <property type="entry name" value="cNMP-bd_dom_sf"/>
</dbReference>
<dbReference type="Gene3D" id="2.60.120.10">
    <property type="entry name" value="Jelly Rolls"/>
    <property type="match status" value="1"/>
</dbReference>
<reference evidence="3" key="2">
    <citation type="submission" date="2021-09" db="EMBL/GenBank/DDBJ databases">
        <authorList>
            <person name="Jia N."/>
            <person name="Wang J."/>
            <person name="Shi W."/>
            <person name="Du L."/>
            <person name="Sun Y."/>
            <person name="Zhan W."/>
            <person name="Jiang J."/>
            <person name="Wang Q."/>
            <person name="Zhang B."/>
            <person name="Ji P."/>
            <person name="Sakyi L.B."/>
            <person name="Cui X."/>
            <person name="Yuan T."/>
            <person name="Jiang B."/>
            <person name="Yang W."/>
            <person name="Lam T.T.-Y."/>
            <person name="Chang Q."/>
            <person name="Ding S."/>
            <person name="Wang X."/>
            <person name="Zhu J."/>
            <person name="Ruan X."/>
            <person name="Zhao L."/>
            <person name="Wei J."/>
            <person name="Que T."/>
            <person name="Du C."/>
            <person name="Cheng J."/>
            <person name="Dai P."/>
            <person name="Han X."/>
            <person name="Huang E."/>
            <person name="Gao Y."/>
            <person name="Liu J."/>
            <person name="Shao H."/>
            <person name="Ye R."/>
            <person name="Li L."/>
            <person name="Wei W."/>
            <person name="Wang X."/>
            <person name="Wang C."/>
            <person name="Huo Q."/>
            <person name="Li W."/>
            <person name="Guo W."/>
            <person name="Chen H."/>
            <person name="Chen S."/>
            <person name="Zhou L."/>
            <person name="Zhou L."/>
            <person name="Ni X."/>
            <person name="Tian J."/>
            <person name="Zhou Y."/>
            <person name="Sheng Y."/>
            <person name="Liu T."/>
            <person name="Pan Y."/>
            <person name="Xia L."/>
            <person name="Li J."/>
            <person name="Zhao F."/>
            <person name="Cao W."/>
        </authorList>
    </citation>
    <scope>NUCLEOTIDE SEQUENCE</scope>
    <source>
        <strain evidence="3">Rsan-2018</strain>
        <tissue evidence="3">Larvae</tissue>
    </source>
</reference>
<accession>A0A9D4SZZ6</accession>
<dbReference type="PANTHER" id="PTHR45689">
    <property type="entry name" value="I[[H]] CHANNEL, ISOFORM E"/>
    <property type="match status" value="1"/>
</dbReference>
<dbReference type="GO" id="GO:0098855">
    <property type="term" value="C:HCN channel complex"/>
    <property type="evidence" value="ECO:0007669"/>
    <property type="project" value="TreeGrafter"/>
</dbReference>
<feature type="domain" description="Cyclic nucleotide-binding" evidence="2">
    <location>
        <begin position="17"/>
        <end position="123"/>
    </location>
</feature>
<dbReference type="PANTHER" id="PTHR45689:SF15">
    <property type="entry name" value="TETRAMERIC POTASSIUM-SELECTIVE CYCLIC NUCLEOTIDE GATED CHANNEL"/>
    <property type="match status" value="1"/>
</dbReference>
<gene>
    <name evidence="3" type="ORF">HPB52_011219</name>
</gene>
<dbReference type="GO" id="GO:0005249">
    <property type="term" value="F:voltage-gated potassium channel activity"/>
    <property type="evidence" value="ECO:0007669"/>
    <property type="project" value="TreeGrafter"/>
</dbReference>
<keyword evidence="4" id="KW-1185">Reference proteome</keyword>
<comment type="caution">
    <text evidence="3">The sequence shown here is derived from an EMBL/GenBank/DDBJ whole genome shotgun (WGS) entry which is preliminary data.</text>
</comment>
<dbReference type="VEuPathDB" id="VectorBase:RSAN_033959"/>
<protein>
    <recommendedName>
        <fullName evidence="2">Cyclic nucleotide-binding domain-containing protein</fullName>
    </recommendedName>
</protein>
<evidence type="ECO:0000313" key="4">
    <source>
        <dbReference type="Proteomes" id="UP000821837"/>
    </source>
</evidence>
<dbReference type="AlphaFoldDB" id="A0A9D4SZZ6"/>
<sequence>MEVLRHNYVATLTRVPFFAQVDPDFTNAIAERLNAEFYQPHDVIARRGAMVHKVYFMRSGVAHVLSESEELLDTVVEGAYFGQSCLLGTKVRQNYVVAVSHCNILTLLATDFHEVMGRFPSVRGIFQTLLFEMNTQEHAERRRRRMMRRPSSVLILPELRRMGTITPSSTDTTEEAAPAVSPMDTRYESPKSPVSPDMSAGVPTSSRAPDVCIHSPVLEVAEEEALAADSGCENRERDDAEGQQDDSDAGGSGSECKQS</sequence>
<dbReference type="SMART" id="SM00100">
    <property type="entry name" value="cNMP"/>
    <property type="match status" value="1"/>
</dbReference>
<dbReference type="SUPFAM" id="SSF51206">
    <property type="entry name" value="cAMP-binding domain-like"/>
    <property type="match status" value="1"/>
</dbReference>